<evidence type="ECO:0000256" key="4">
    <source>
        <dbReference type="ARBA" id="ARBA00022679"/>
    </source>
</evidence>
<evidence type="ECO:0000256" key="10">
    <source>
        <dbReference type="SAM" id="Phobius"/>
    </source>
</evidence>
<dbReference type="EC" id="2.7.13.3" evidence="2"/>
<keyword evidence="4" id="KW-0808">Transferase</keyword>
<dbReference type="InterPro" id="IPR003594">
    <property type="entry name" value="HATPase_dom"/>
</dbReference>
<dbReference type="GO" id="GO:0046983">
    <property type="term" value="F:protein dimerization activity"/>
    <property type="evidence" value="ECO:0007669"/>
    <property type="project" value="InterPro"/>
</dbReference>
<evidence type="ECO:0000256" key="11">
    <source>
        <dbReference type="SAM" id="SignalP"/>
    </source>
</evidence>
<proteinExistence type="predicted"/>
<dbReference type="GO" id="GO:0016020">
    <property type="term" value="C:membrane"/>
    <property type="evidence" value="ECO:0007669"/>
    <property type="project" value="InterPro"/>
</dbReference>
<dbReference type="InterPro" id="IPR011712">
    <property type="entry name" value="Sig_transdc_His_kin_sub3_dim/P"/>
</dbReference>
<dbReference type="PANTHER" id="PTHR24421:SF10">
    <property type="entry name" value="NITRATE_NITRITE SENSOR PROTEIN NARQ"/>
    <property type="match status" value="1"/>
</dbReference>
<keyword evidence="10" id="KW-0812">Transmembrane</keyword>
<feature type="domain" description="Histidine kinase" evidence="12">
    <location>
        <begin position="517"/>
        <end position="706"/>
    </location>
</feature>
<evidence type="ECO:0000256" key="8">
    <source>
        <dbReference type="ARBA" id="ARBA00023012"/>
    </source>
</evidence>
<dbReference type="EMBL" id="WSTB01000001">
    <property type="protein sequence ID" value="MWB92785.1"/>
    <property type="molecule type" value="Genomic_DNA"/>
</dbReference>
<dbReference type="InterPro" id="IPR005467">
    <property type="entry name" value="His_kinase_dom"/>
</dbReference>
<dbReference type="AlphaFoldDB" id="A0A6I4NJM3"/>
<gene>
    <name evidence="13" type="ORF">GON26_00250</name>
</gene>
<dbReference type="GO" id="GO:0005524">
    <property type="term" value="F:ATP binding"/>
    <property type="evidence" value="ECO:0007669"/>
    <property type="project" value="UniProtKB-KW"/>
</dbReference>
<evidence type="ECO:0000256" key="5">
    <source>
        <dbReference type="ARBA" id="ARBA00022741"/>
    </source>
</evidence>
<dbReference type="SMART" id="SM00028">
    <property type="entry name" value="TPR"/>
    <property type="match status" value="4"/>
</dbReference>
<keyword evidence="3" id="KW-0597">Phosphoprotein</keyword>
<feature type="transmembrane region" description="Helical" evidence="10">
    <location>
        <begin position="450"/>
        <end position="471"/>
    </location>
</feature>
<evidence type="ECO:0000256" key="2">
    <source>
        <dbReference type="ARBA" id="ARBA00012438"/>
    </source>
</evidence>
<dbReference type="InterPro" id="IPR050482">
    <property type="entry name" value="Sensor_HK_TwoCompSys"/>
</dbReference>
<dbReference type="Proteomes" id="UP000471501">
    <property type="component" value="Unassembled WGS sequence"/>
</dbReference>
<dbReference type="Pfam" id="PF13176">
    <property type="entry name" value="TPR_7"/>
    <property type="match status" value="1"/>
</dbReference>
<dbReference type="PROSITE" id="PS50109">
    <property type="entry name" value="HIS_KIN"/>
    <property type="match status" value="1"/>
</dbReference>
<evidence type="ECO:0000313" key="13">
    <source>
        <dbReference type="EMBL" id="MWB92785.1"/>
    </source>
</evidence>
<dbReference type="InterPro" id="IPR036890">
    <property type="entry name" value="HATPase_C_sf"/>
</dbReference>
<dbReference type="GO" id="GO:0000155">
    <property type="term" value="F:phosphorelay sensor kinase activity"/>
    <property type="evidence" value="ECO:0007669"/>
    <property type="project" value="InterPro"/>
</dbReference>
<evidence type="ECO:0000259" key="12">
    <source>
        <dbReference type="PROSITE" id="PS50109"/>
    </source>
</evidence>
<dbReference type="PANTHER" id="PTHR24421">
    <property type="entry name" value="NITRATE/NITRITE SENSOR PROTEIN NARX-RELATED"/>
    <property type="match status" value="1"/>
</dbReference>
<organism evidence="13 14">
    <name type="scientific">Flavobacterium hydrocarbonoxydans</name>
    <dbReference type="NCBI Taxonomy" id="2683249"/>
    <lineage>
        <taxon>Bacteria</taxon>
        <taxon>Pseudomonadati</taxon>
        <taxon>Bacteroidota</taxon>
        <taxon>Flavobacteriia</taxon>
        <taxon>Flavobacteriales</taxon>
        <taxon>Flavobacteriaceae</taxon>
        <taxon>Flavobacterium</taxon>
    </lineage>
</organism>
<accession>A0A6I4NJM3</accession>
<dbReference type="InterPro" id="IPR019734">
    <property type="entry name" value="TPR_rpt"/>
</dbReference>
<dbReference type="InterPro" id="IPR011990">
    <property type="entry name" value="TPR-like_helical_dom_sf"/>
</dbReference>
<evidence type="ECO:0000256" key="1">
    <source>
        <dbReference type="ARBA" id="ARBA00000085"/>
    </source>
</evidence>
<evidence type="ECO:0000256" key="9">
    <source>
        <dbReference type="PROSITE-ProRule" id="PRU00339"/>
    </source>
</evidence>
<dbReference type="Gene3D" id="1.20.5.1930">
    <property type="match status" value="1"/>
</dbReference>
<feature type="signal peptide" evidence="11">
    <location>
        <begin position="1"/>
        <end position="21"/>
    </location>
</feature>
<dbReference type="Pfam" id="PF02518">
    <property type="entry name" value="HATPase_c"/>
    <property type="match status" value="1"/>
</dbReference>
<keyword evidence="5" id="KW-0547">Nucleotide-binding</keyword>
<dbReference type="PROSITE" id="PS50005">
    <property type="entry name" value="TPR"/>
    <property type="match status" value="1"/>
</dbReference>
<keyword evidence="14" id="KW-1185">Reference proteome</keyword>
<protein>
    <recommendedName>
        <fullName evidence="2">histidine kinase</fullName>
        <ecNumber evidence="2">2.7.13.3</ecNumber>
    </recommendedName>
</protein>
<keyword evidence="9" id="KW-0802">TPR repeat</keyword>
<keyword evidence="10" id="KW-1133">Transmembrane helix</keyword>
<dbReference type="CDD" id="cd16917">
    <property type="entry name" value="HATPase_UhpB-NarQ-NarX-like"/>
    <property type="match status" value="1"/>
</dbReference>
<name>A0A6I4NJM3_9FLAO</name>
<dbReference type="Pfam" id="PF13181">
    <property type="entry name" value="TPR_8"/>
    <property type="match status" value="1"/>
</dbReference>
<keyword evidence="7" id="KW-0067">ATP-binding</keyword>
<sequence length="724" mass="83812">MASYFVRLCFLIFLLSFSLQAQIENKKSHFMPKKTTGSYEEKKIKALYSLYNKGLEKEAFNKAHQILKTTKNNRTISSANLLLAYYFNKKAVIDSSIYYTYQSLKFNTVENDSLKIRLYSLAYNLLATNYKKRGLLGESKKWHLKGIEVSQKYNEKNLFYTHTHGLALVYSELGDYKNALKLFKQCLAYKEDPELIYGSYINIGDIYSAQKEYEISNQYLKKANILCQQENNHNCKAVIAISMAGNFEAQHKTTEALRLYNEAILIADENEYNQIALIARLSTGKIYLESEKYEKAKTIFISGLDNALKLGLLHEQTIIYKALKDIYIAQDDYKNAYHYNDKYYKIKDSITQLQNQKEINELDVKYKTSQKEKEIKVLQFENATKKLTLENQTEAIKNMLLQEEISKKINENTILFFQNSSDKKRNEISLLKKDQQLKALEISQQKETRIITIIAFLLLLIPITGLLFQYYKRLKAQRLVNSKQAEISSQKINTLLKEQELKLIKASISGQDKERKRISQELHDSIGGSLAAIKLQLNHVAKSNFSTIDSINKQLDETYQQVRNLSHTLLPKKFSNNKFCEVLQSYFNNISSASKLQIDFHTYPKKEINDMNEVIQIEVFKIIQELLTNTIKHAKATQIDIQFNLIENDLNILFEDNGTGFDTEHFTRGIGFINLENRTKQLQGSFLIDSKLKRGTIINIEIPITSDANTINDVENELYTNTIL</sequence>
<evidence type="ECO:0000313" key="14">
    <source>
        <dbReference type="Proteomes" id="UP000471501"/>
    </source>
</evidence>
<dbReference type="SUPFAM" id="SSF55874">
    <property type="entry name" value="ATPase domain of HSP90 chaperone/DNA topoisomerase II/histidine kinase"/>
    <property type="match status" value="1"/>
</dbReference>
<evidence type="ECO:0000256" key="7">
    <source>
        <dbReference type="ARBA" id="ARBA00022840"/>
    </source>
</evidence>
<feature type="repeat" description="TPR" evidence="9">
    <location>
        <begin position="160"/>
        <end position="193"/>
    </location>
</feature>
<keyword evidence="8" id="KW-0902">Two-component regulatory system</keyword>
<evidence type="ECO:0000256" key="6">
    <source>
        <dbReference type="ARBA" id="ARBA00022777"/>
    </source>
</evidence>
<keyword evidence="6" id="KW-0418">Kinase</keyword>
<comment type="caution">
    <text evidence="13">The sequence shown here is derived from an EMBL/GenBank/DDBJ whole genome shotgun (WGS) entry which is preliminary data.</text>
</comment>
<dbReference type="Gene3D" id="3.30.565.10">
    <property type="entry name" value="Histidine kinase-like ATPase, C-terminal domain"/>
    <property type="match status" value="1"/>
</dbReference>
<reference evidence="13 14" key="1">
    <citation type="submission" date="2019-12" db="EMBL/GenBank/DDBJ databases">
        <authorList>
            <person name="Kim Y.S."/>
        </authorList>
    </citation>
    <scope>NUCLEOTIDE SEQUENCE [LARGE SCALE GENOMIC DNA]</scope>
    <source>
        <strain evidence="13 14">GA093</strain>
    </source>
</reference>
<evidence type="ECO:0000256" key="3">
    <source>
        <dbReference type="ARBA" id="ARBA00022553"/>
    </source>
</evidence>
<dbReference type="SUPFAM" id="SSF48452">
    <property type="entry name" value="TPR-like"/>
    <property type="match status" value="2"/>
</dbReference>
<comment type="catalytic activity">
    <reaction evidence="1">
        <text>ATP + protein L-histidine = ADP + protein N-phospho-L-histidine.</text>
        <dbReference type="EC" id="2.7.13.3"/>
    </reaction>
</comment>
<feature type="chain" id="PRO_5026091710" description="histidine kinase" evidence="11">
    <location>
        <begin position="22"/>
        <end position="724"/>
    </location>
</feature>
<dbReference type="Pfam" id="PF07730">
    <property type="entry name" value="HisKA_3"/>
    <property type="match status" value="1"/>
</dbReference>
<keyword evidence="10" id="KW-0472">Membrane</keyword>
<dbReference type="Gene3D" id="1.25.40.10">
    <property type="entry name" value="Tetratricopeptide repeat domain"/>
    <property type="match status" value="2"/>
</dbReference>
<keyword evidence="11" id="KW-0732">Signal</keyword>